<keyword evidence="1" id="KW-0812">Transmembrane</keyword>
<evidence type="ECO:0000256" key="1">
    <source>
        <dbReference type="SAM" id="Phobius"/>
    </source>
</evidence>
<accession>A0A9P0J9T0</accession>
<reference evidence="2" key="2">
    <citation type="submission" date="2022-10" db="EMBL/GenBank/DDBJ databases">
        <authorList>
            <consortium name="ENA_rothamsted_submissions"/>
            <consortium name="culmorum"/>
            <person name="King R."/>
        </authorList>
    </citation>
    <scope>NUCLEOTIDE SEQUENCE</scope>
</reference>
<organism evidence="2 3">
    <name type="scientific">Aphis gossypii</name>
    <name type="common">Cotton aphid</name>
    <dbReference type="NCBI Taxonomy" id="80765"/>
    <lineage>
        <taxon>Eukaryota</taxon>
        <taxon>Metazoa</taxon>
        <taxon>Ecdysozoa</taxon>
        <taxon>Arthropoda</taxon>
        <taxon>Hexapoda</taxon>
        <taxon>Insecta</taxon>
        <taxon>Pterygota</taxon>
        <taxon>Neoptera</taxon>
        <taxon>Paraneoptera</taxon>
        <taxon>Hemiptera</taxon>
        <taxon>Sternorrhyncha</taxon>
        <taxon>Aphidomorpha</taxon>
        <taxon>Aphidoidea</taxon>
        <taxon>Aphididae</taxon>
        <taxon>Aphidini</taxon>
        <taxon>Aphis</taxon>
        <taxon>Aphis</taxon>
    </lineage>
</organism>
<reference evidence="2" key="1">
    <citation type="submission" date="2022-02" db="EMBL/GenBank/DDBJ databases">
        <authorList>
            <person name="King R."/>
        </authorList>
    </citation>
    <scope>NUCLEOTIDE SEQUENCE</scope>
</reference>
<feature type="transmembrane region" description="Helical" evidence="1">
    <location>
        <begin position="115"/>
        <end position="136"/>
    </location>
</feature>
<keyword evidence="1" id="KW-1133">Transmembrane helix</keyword>
<dbReference type="EMBL" id="OU899036">
    <property type="protein sequence ID" value="CAH1732127.1"/>
    <property type="molecule type" value="Genomic_DNA"/>
</dbReference>
<gene>
    <name evidence="2" type="ORF">APHIGO_LOCUS8691</name>
</gene>
<dbReference type="Proteomes" id="UP001154329">
    <property type="component" value="Chromosome 3"/>
</dbReference>
<keyword evidence="1" id="KW-0472">Membrane</keyword>
<name>A0A9P0J9T0_APHGO</name>
<dbReference type="AlphaFoldDB" id="A0A9P0J9T0"/>
<proteinExistence type="predicted"/>
<evidence type="ECO:0000313" key="2">
    <source>
        <dbReference type="EMBL" id="CAH1732127.1"/>
    </source>
</evidence>
<evidence type="ECO:0000313" key="3">
    <source>
        <dbReference type="Proteomes" id="UP001154329"/>
    </source>
</evidence>
<sequence length="156" mass="18303">MLSNRNNVLMFLYLNLSRKFIETKFQQQQSTRSPFTISPCTCTITMSYTAWYRHNLRTMYIYIYIRSKTTHNHVGILHCHRIISTDDDNNNSVYIIYLYDDAHDPTARARSVHAGYTFCILLTAFIYLTTSVYRYLVPNYLHTTTGNSCPALRYGI</sequence>
<protein>
    <submittedName>
        <fullName evidence="2">Uncharacterized protein</fullName>
    </submittedName>
</protein>
<keyword evidence="3" id="KW-1185">Reference proteome</keyword>